<dbReference type="EMBL" id="NOXF01000001">
    <property type="protein sequence ID" value="PEQ25528.1"/>
    <property type="molecule type" value="Genomic_DNA"/>
</dbReference>
<dbReference type="eggNOG" id="COG0697">
    <property type="taxonomic scope" value="Bacteria"/>
</dbReference>
<dbReference type="EMBL" id="ABCB02000018">
    <property type="protein sequence ID" value="EDO61593.1"/>
    <property type="molecule type" value="Genomic_DNA"/>
</dbReference>
<gene>
    <name evidence="5" type="ORF">CH238_00575</name>
    <name evidence="4" type="ORF">CLOLEP_01990</name>
</gene>
<feature type="transmembrane region" description="Helical" evidence="3">
    <location>
        <begin position="435"/>
        <end position="460"/>
    </location>
</feature>
<dbReference type="GO" id="GO:0009847">
    <property type="term" value="P:spore germination"/>
    <property type="evidence" value="ECO:0007669"/>
    <property type="project" value="InterPro"/>
</dbReference>
<proteinExistence type="inferred from homology"/>
<evidence type="ECO:0000256" key="1">
    <source>
        <dbReference type="ARBA" id="ARBA00005278"/>
    </source>
</evidence>
<feature type="transmembrane region" description="Helical" evidence="3">
    <location>
        <begin position="347"/>
        <end position="369"/>
    </location>
</feature>
<sequence length="520" mass="57463">MKMFSYFKNLIHRYTTREPSPSAADTKQALSESLDWNLDFFRDKFDGSADLTIREMEIEGTKAAVITIEGMINKETLANAVINPIMRTFYSQEDPAEKYEYIRDNVLSSSEQVEVGTFEQAFALVMSGFALLAIDGCGVVLAIGLQGFSFRGVSEPTNEVMEKGSKEGFVEPLRINMTLIRRRMKNPKLKFETLSVGSVSKTDVCLCYLRDTVSPEIIKEIKKRLSSSTLETVLSSSYLIPFLEEEKNMCPFSGIGLSERPDTVCGKIAEGRVAVLVDGTPGVLIVPYLFVEYFQTMDDYSNQPYFATFTRWLKYLAFFIATLLPGIYVAVGTFNPEVFPEELMNKIATAIATTPFPLMLEALVIHFIYEIMREAGLRLPKPLGHAVSIVGALVIGDTAISSGLIGATTLMVVALTAISSYVIPSLYEPIAILRLLFIIVGGVMGIWGVMLLFSVVLVSICGKTTYGVPFSSPISPFSLFSMRDVAVRSSWKVLSKRANTVQHMPGTTAMDREGETEAND</sequence>
<dbReference type="InterPro" id="IPR004995">
    <property type="entry name" value="Spore_Ger"/>
</dbReference>
<dbReference type="Pfam" id="PF03323">
    <property type="entry name" value="GerA"/>
    <property type="match status" value="1"/>
</dbReference>
<evidence type="ECO:0000313" key="7">
    <source>
        <dbReference type="Proteomes" id="UP000220611"/>
    </source>
</evidence>
<evidence type="ECO:0000313" key="6">
    <source>
        <dbReference type="Proteomes" id="UP000003490"/>
    </source>
</evidence>
<comment type="similarity">
    <text evidence="1">Belongs to the GerABKA family.</text>
</comment>
<dbReference type="HOGENOM" id="CLU_021639_4_1_9"/>
<protein>
    <submittedName>
        <fullName evidence="5">Spore germination protein</fullName>
    </submittedName>
</protein>
<evidence type="ECO:0000256" key="2">
    <source>
        <dbReference type="ARBA" id="ARBA00023136"/>
    </source>
</evidence>
<organism evidence="4 6">
    <name type="scientific">[Clostridium] leptum DSM 753</name>
    <dbReference type="NCBI Taxonomy" id="428125"/>
    <lineage>
        <taxon>Bacteria</taxon>
        <taxon>Bacillati</taxon>
        <taxon>Bacillota</taxon>
        <taxon>Clostridia</taxon>
        <taxon>Eubacteriales</taxon>
        <taxon>Oscillospiraceae</taxon>
        <taxon>Oscillospiraceae incertae sedis</taxon>
    </lineage>
</organism>
<name>A7VTU7_9FIRM</name>
<dbReference type="PANTHER" id="PTHR22550:SF5">
    <property type="entry name" value="LEUCINE ZIPPER PROTEIN 4"/>
    <property type="match status" value="1"/>
</dbReference>
<keyword evidence="3" id="KW-0812">Transmembrane</keyword>
<evidence type="ECO:0000256" key="3">
    <source>
        <dbReference type="SAM" id="Phobius"/>
    </source>
</evidence>
<reference evidence="4 6" key="2">
    <citation type="submission" date="2007-08" db="EMBL/GenBank/DDBJ databases">
        <authorList>
            <person name="Fulton L."/>
            <person name="Clifton S."/>
            <person name="Fulton B."/>
            <person name="Xu J."/>
            <person name="Minx P."/>
            <person name="Pepin K.H."/>
            <person name="Johnson M."/>
            <person name="Thiruvilangam P."/>
            <person name="Bhonagiri V."/>
            <person name="Nash W.E."/>
            <person name="Wang C."/>
            <person name="Mardis E.R."/>
            <person name="Wilson R.K."/>
        </authorList>
    </citation>
    <scope>NUCLEOTIDE SEQUENCE [LARGE SCALE GENOMIC DNA]</scope>
    <source>
        <strain evidence="4 6">DSM 753</strain>
    </source>
</reference>
<dbReference type="Proteomes" id="UP000220611">
    <property type="component" value="Unassembled WGS sequence"/>
</dbReference>
<feature type="transmembrane region" description="Helical" evidence="3">
    <location>
        <begin position="121"/>
        <end position="145"/>
    </location>
</feature>
<dbReference type="Proteomes" id="UP000003490">
    <property type="component" value="Unassembled WGS sequence"/>
</dbReference>
<comment type="caution">
    <text evidence="4">The sequence shown here is derived from an EMBL/GenBank/DDBJ whole genome shotgun (WGS) entry which is preliminary data.</text>
</comment>
<keyword evidence="7" id="KW-1185">Reference proteome</keyword>
<dbReference type="InterPro" id="IPR050768">
    <property type="entry name" value="UPF0353/GerABKA_families"/>
</dbReference>
<keyword evidence="2 3" id="KW-0472">Membrane</keyword>
<feature type="transmembrane region" description="Helical" evidence="3">
    <location>
        <begin position="315"/>
        <end position="335"/>
    </location>
</feature>
<dbReference type="GO" id="GO:0016020">
    <property type="term" value="C:membrane"/>
    <property type="evidence" value="ECO:0007669"/>
    <property type="project" value="InterPro"/>
</dbReference>
<evidence type="ECO:0000313" key="5">
    <source>
        <dbReference type="EMBL" id="PEQ25528.1"/>
    </source>
</evidence>
<accession>A7VTU7</accession>
<feature type="transmembrane region" description="Helical" evidence="3">
    <location>
        <begin position="390"/>
        <end position="423"/>
    </location>
</feature>
<evidence type="ECO:0000313" key="4">
    <source>
        <dbReference type="EMBL" id="EDO61593.1"/>
    </source>
</evidence>
<reference evidence="4 6" key="1">
    <citation type="submission" date="2007-08" db="EMBL/GenBank/DDBJ databases">
        <title>Draft genome sequence of Clostridium leptum (DSM 753).</title>
        <authorList>
            <person name="Sudarsanam P."/>
            <person name="Ley R."/>
            <person name="Guruge J."/>
            <person name="Turnbaugh P.J."/>
            <person name="Mahowald M."/>
            <person name="Liep D."/>
            <person name="Gordon J."/>
        </authorList>
    </citation>
    <scope>NUCLEOTIDE SEQUENCE [LARGE SCALE GENOMIC DNA]</scope>
    <source>
        <strain evidence="4 6">DSM 753</strain>
    </source>
</reference>
<dbReference type="PIRSF" id="PIRSF005690">
    <property type="entry name" value="GerBA"/>
    <property type="match status" value="1"/>
</dbReference>
<dbReference type="PANTHER" id="PTHR22550">
    <property type="entry name" value="SPORE GERMINATION PROTEIN"/>
    <property type="match status" value="1"/>
</dbReference>
<keyword evidence="3" id="KW-1133">Transmembrane helix</keyword>
<reference evidence="5 7" key="3">
    <citation type="submission" date="2017-07" db="EMBL/GenBank/DDBJ databases">
        <title>Prevalence of linear plasmids in Cutibacterium (Propionibacterium) acnes isolates obtained from prostatic tissue.</title>
        <authorList>
            <person name="Davidsson S."/>
            <person name="Carlsson J."/>
            <person name="Molling P."/>
            <person name="Andren O."/>
            <person name="Andersson S.-O."/>
            <person name="Brzuszkiewicz E."/>
            <person name="Poehlein A."/>
            <person name="Al-Zeer M."/>
            <person name="Brinkmann V."/>
            <person name="Scavenius C."/>
            <person name="Nazipi S."/>
            <person name="Soderquist B."/>
            <person name="Bruggemann H."/>
        </authorList>
    </citation>
    <scope>NUCLEOTIDE SEQUENCE [LARGE SCALE GENOMIC DNA]</scope>
    <source>
        <strain evidence="5 7">DSM 753</strain>
    </source>
</reference>
<dbReference type="AlphaFoldDB" id="A7VTU7"/>